<proteinExistence type="predicted"/>
<reference evidence="2" key="2">
    <citation type="journal article" date="2017" name="Genome Announc.">
        <title>Draft genome sequence of Paludibacter jiangxiensis NM7(T), a propionate-producing fermentative bacterium.</title>
        <authorList>
            <person name="Qiu Y.-L."/>
            <person name="Tourlousse D.M."/>
            <person name="Matsuura N."/>
            <person name="Ohashi A."/>
            <person name="Sekiguchi Y."/>
        </authorList>
    </citation>
    <scope>NUCLEOTIDE SEQUENCE [LARGE SCALE GENOMIC DNA]</scope>
    <source>
        <strain evidence="2">NM7</strain>
    </source>
</reference>
<dbReference type="STRING" id="681398.PJIAN_4528"/>
<dbReference type="AlphaFoldDB" id="A0A161LFP8"/>
<name>A0A161LFP8_9BACT</name>
<dbReference type="EMBL" id="BDCR01000004">
    <property type="protein sequence ID" value="GAT63985.1"/>
    <property type="molecule type" value="Genomic_DNA"/>
</dbReference>
<gene>
    <name evidence="1" type="ORF">PJIAN_4528</name>
</gene>
<comment type="caution">
    <text evidence="1">The sequence shown here is derived from an EMBL/GenBank/DDBJ whole genome shotgun (WGS) entry which is preliminary data.</text>
</comment>
<dbReference type="Proteomes" id="UP000076586">
    <property type="component" value="Unassembled WGS sequence"/>
</dbReference>
<evidence type="ECO:0000313" key="1">
    <source>
        <dbReference type="EMBL" id="GAT63985.1"/>
    </source>
</evidence>
<keyword evidence="2" id="KW-1185">Reference proteome</keyword>
<accession>A0A161LFP8</accession>
<organism evidence="1 2">
    <name type="scientific">Paludibacter jiangxiensis</name>
    <dbReference type="NCBI Taxonomy" id="681398"/>
    <lineage>
        <taxon>Bacteria</taxon>
        <taxon>Pseudomonadati</taxon>
        <taxon>Bacteroidota</taxon>
        <taxon>Bacteroidia</taxon>
        <taxon>Bacteroidales</taxon>
        <taxon>Paludibacteraceae</taxon>
        <taxon>Paludibacter</taxon>
    </lineage>
</organism>
<sequence>MLAYVNYFLKSCNIAAVYATNRTNTRVSMHATVPEFVAGPARIQRFNS</sequence>
<protein>
    <submittedName>
        <fullName evidence="1">Uncharacterized protein</fullName>
    </submittedName>
</protein>
<reference evidence="2" key="1">
    <citation type="submission" date="2016-04" db="EMBL/GenBank/DDBJ databases">
        <title>Draft genome sequence of Paludibacter jiangxiensis strain NM7.</title>
        <authorList>
            <person name="Qiu Y."/>
            <person name="Matsuura N."/>
            <person name="Ohashi A."/>
            <person name="Tourlousse M.D."/>
            <person name="Sekiguchi Y."/>
        </authorList>
    </citation>
    <scope>NUCLEOTIDE SEQUENCE [LARGE SCALE GENOMIC DNA]</scope>
    <source>
        <strain evidence="2">NM7</strain>
    </source>
</reference>
<evidence type="ECO:0000313" key="2">
    <source>
        <dbReference type="Proteomes" id="UP000076586"/>
    </source>
</evidence>